<dbReference type="Gene3D" id="3.30.70.1290">
    <property type="entry name" value="Transposase IS200-like"/>
    <property type="match status" value="1"/>
</dbReference>
<evidence type="ECO:0000313" key="3">
    <source>
        <dbReference type="Proteomes" id="UP000051012"/>
    </source>
</evidence>
<protein>
    <recommendedName>
        <fullName evidence="1">Transposase IS200-like domain-containing protein</fullName>
    </recommendedName>
</protein>
<evidence type="ECO:0000313" key="2">
    <source>
        <dbReference type="EMBL" id="KPJ73914.1"/>
    </source>
</evidence>
<accession>A0A0S7YH62</accession>
<dbReference type="InterPro" id="IPR036515">
    <property type="entry name" value="Transposase_17_sf"/>
</dbReference>
<dbReference type="InterPro" id="IPR002686">
    <property type="entry name" value="Transposase_17"/>
</dbReference>
<dbReference type="GO" id="GO:0006313">
    <property type="term" value="P:DNA transposition"/>
    <property type="evidence" value="ECO:0007669"/>
    <property type="project" value="InterPro"/>
</dbReference>
<reference evidence="2 3" key="1">
    <citation type="journal article" date="2015" name="Microbiome">
        <title>Genomic resolution of linkages in carbon, nitrogen, and sulfur cycling among widespread estuary sediment bacteria.</title>
        <authorList>
            <person name="Baker B.J."/>
            <person name="Lazar C.S."/>
            <person name="Teske A.P."/>
            <person name="Dick G.J."/>
        </authorList>
    </citation>
    <scope>NUCLEOTIDE SEQUENCE [LARGE SCALE GENOMIC DNA]</scope>
    <source>
        <strain evidence="2">DG_78</strain>
    </source>
</reference>
<dbReference type="PANTHER" id="PTHR34322">
    <property type="entry name" value="TRANSPOSASE, Y1_TNP DOMAIN-CONTAINING"/>
    <property type="match status" value="1"/>
</dbReference>
<dbReference type="Pfam" id="PF01797">
    <property type="entry name" value="Y1_Tnp"/>
    <property type="match status" value="1"/>
</dbReference>
<evidence type="ECO:0000259" key="1">
    <source>
        <dbReference type="SMART" id="SM01321"/>
    </source>
</evidence>
<dbReference type="GO" id="GO:0003677">
    <property type="term" value="F:DNA binding"/>
    <property type="evidence" value="ECO:0007669"/>
    <property type="project" value="InterPro"/>
</dbReference>
<comment type="caution">
    <text evidence="2">The sequence shown here is derived from an EMBL/GenBank/DDBJ whole genome shotgun (WGS) entry which is preliminary data.</text>
</comment>
<dbReference type="SUPFAM" id="SSF143422">
    <property type="entry name" value="Transposase IS200-like"/>
    <property type="match status" value="1"/>
</dbReference>
<name>A0A0S7YH62_UNCT6</name>
<dbReference type="GO" id="GO:0004803">
    <property type="term" value="F:transposase activity"/>
    <property type="evidence" value="ECO:0007669"/>
    <property type="project" value="InterPro"/>
</dbReference>
<feature type="domain" description="Transposase IS200-like" evidence="1">
    <location>
        <begin position="9"/>
        <end position="123"/>
    </location>
</feature>
<proteinExistence type="predicted"/>
<dbReference type="SMART" id="SM01321">
    <property type="entry name" value="Y1_Tnp"/>
    <property type="match status" value="1"/>
</dbReference>
<dbReference type="Proteomes" id="UP000051012">
    <property type="component" value="Unassembled WGS sequence"/>
</dbReference>
<sequence length="299" mass="35033">MSKRPRSKGSELYHHIYNRGNDRQPLFKSKSDYERYLNALFKFAIKYKIEVIAYALMEWHIHLFIYDSSGKISQFMNVLHGWYAQIFNKINDRIGHVFEGRFKNKIVDANNYGLWLSRYIHRQSIEAGIIVDPKDFKWSSYRVYIGLDKNPLLKTDIILKQFGRDEAQQSAAYRHFVEGIEDSPIDWSKIEINSQSIIGDSDFVEQVKVRLYRKVEDEDTIDDPLIFISSHLNVPVEVLTHPQGREEKKLRRKAITTLGDKHGFGVRQLARLFRMSPSSVFAILTKREINTNNENSENS</sequence>
<dbReference type="PANTHER" id="PTHR34322:SF2">
    <property type="entry name" value="TRANSPOSASE IS200-LIKE DOMAIN-CONTAINING PROTEIN"/>
    <property type="match status" value="1"/>
</dbReference>
<gene>
    <name evidence="2" type="ORF">AMJ52_02605</name>
</gene>
<dbReference type="AlphaFoldDB" id="A0A0S7YH62"/>
<organism evidence="2 3">
    <name type="scientific">candidate division TA06 bacterium DG_78</name>
    <dbReference type="NCBI Taxonomy" id="1703772"/>
    <lineage>
        <taxon>Bacteria</taxon>
        <taxon>Bacteria division TA06</taxon>
    </lineage>
</organism>
<dbReference type="EMBL" id="LJNI01000022">
    <property type="protein sequence ID" value="KPJ73914.1"/>
    <property type="molecule type" value="Genomic_DNA"/>
</dbReference>